<organism evidence="13 14">
    <name type="scientific">Mytilus galloprovincialis</name>
    <name type="common">Mediterranean mussel</name>
    <dbReference type="NCBI Taxonomy" id="29158"/>
    <lineage>
        <taxon>Eukaryota</taxon>
        <taxon>Metazoa</taxon>
        <taxon>Spiralia</taxon>
        <taxon>Lophotrochozoa</taxon>
        <taxon>Mollusca</taxon>
        <taxon>Bivalvia</taxon>
        <taxon>Autobranchia</taxon>
        <taxon>Pteriomorphia</taxon>
        <taxon>Mytilida</taxon>
        <taxon>Mytiloidea</taxon>
        <taxon>Mytilidae</taxon>
        <taxon>Mytilinae</taxon>
        <taxon>Mytilus</taxon>
    </lineage>
</organism>
<dbReference type="Pfam" id="PF00989">
    <property type="entry name" value="PAS"/>
    <property type="match status" value="1"/>
</dbReference>
<dbReference type="PROSITE" id="PS50888">
    <property type="entry name" value="BHLH"/>
    <property type="match status" value="1"/>
</dbReference>
<keyword evidence="9" id="KW-0379">Hydroxylation</keyword>
<feature type="region of interest" description="Disordered" evidence="10">
    <location>
        <begin position="583"/>
        <end position="613"/>
    </location>
</feature>
<dbReference type="GO" id="GO:0000981">
    <property type="term" value="F:DNA-binding transcription factor activity, RNA polymerase II-specific"/>
    <property type="evidence" value="ECO:0007669"/>
    <property type="project" value="TreeGrafter"/>
</dbReference>
<accession>A0A8B6BJ92</accession>
<evidence type="ECO:0000256" key="8">
    <source>
        <dbReference type="ARBA" id="ARBA00023242"/>
    </source>
</evidence>
<evidence type="ECO:0000313" key="13">
    <source>
        <dbReference type="EMBL" id="VDH91370.1"/>
    </source>
</evidence>
<dbReference type="OrthoDB" id="6021714at2759"/>
<dbReference type="NCBIfam" id="TIGR00229">
    <property type="entry name" value="sensory_box"/>
    <property type="match status" value="1"/>
</dbReference>
<dbReference type="SMART" id="SM00086">
    <property type="entry name" value="PAC"/>
    <property type="match status" value="2"/>
</dbReference>
<dbReference type="InterPro" id="IPR000014">
    <property type="entry name" value="PAS"/>
</dbReference>
<keyword evidence="3" id="KW-0832">Ubl conjugation</keyword>
<keyword evidence="14" id="KW-1185">Reference proteome</keyword>
<comment type="subcellular location">
    <subcellularLocation>
        <location evidence="1">Nucleus</location>
    </subcellularLocation>
</comment>
<feature type="domain" description="PAS" evidence="11">
    <location>
        <begin position="83"/>
        <end position="145"/>
    </location>
</feature>
<keyword evidence="7" id="KW-0804">Transcription</keyword>
<evidence type="ECO:0000256" key="6">
    <source>
        <dbReference type="ARBA" id="ARBA00023159"/>
    </source>
</evidence>
<evidence type="ECO:0000256" key="1">
    <source>
        <dbReference type="ARBA" id="ARBA00004123"/>
    </source>
</evidence>
<evidence type="ECO:0000256" key="5">
    <source>
        <dbReference type="ARBA" id="ARBA00023125"/>
    </source>
</evidence>
<proteinExistence type="predicted"/>
<dbReference type="SUPFAM" id="SSF55785">
    <property type="entry name" value="PYP-like sensor domain (PAS domain)"/>
    <property type="match status" value="2"/>
</dbReference>
<dbReference type="GO" id="GO:0046983">
    <property type="term" value="F:protein dimerization activity"/>
    <property type="evidence" value="ECO:0007669"/>
    <property type="project" value="InterPro"/>
</dbReference>
<dbReference type="Pfam" id="PF08447">
    <property type="entry name" value="PAS_3"/>
    <property type="match status" value="1"/>
</dbReference>
<feature type="compositionally biased region" description="Basic and acidic residues" evidence="10">
    <location>
        <begin position="12"/>
        <end position="26"/>
    </location>
</feature>
<feature type="region of interest" description="Disordered" evidence="10">
    <location>
        <begin position="437"/>
        <end position="464"/>
    </location>
</feature>
<dbReference type="InterPro" id="IPR011598">
    <property type="entry name" value="bHLH_dom"/>
</dbReference>
<dbReference type="GO" id="GO:0071456">
    <property type="term" value="P:cellular response to hypoxia"/>
    <property type="evidence" value="ECO:0007669"/>
    <property type="project" value="TreeGrafter"/>
</dbReference>
<dbReference type="FunFam" id="3.30.450.20:FF:000015">
    <property type="entry name" value="Hypoxia-inducible factor 1-alpha isoform 1"/>
    <property type="match status" value="1"/>
</dbReference>
<evidence type="ECO:0000256" key="2">
    <source>
        <dbReference type="ARBA" id="ARBA00022737"/>
    </source>
</evidence>
<dbReference type="SUPFAM" id="SSF47459">
    <property type="entry name" value="HLH, helix-loop-helix DNA-binding domain"/>
    <property type="match status" value="1"/>
</dbReference>
<dbReference type="PANTHER" id="PTHR23043">
    <property type="entry name" value="HYPOXIA-INDUCIBLE FACTOR 1 ALPHA"/>
    <property type="match status" value="1"/>
</dbReference>
<keyword evidence="8" id="KW-0539">Nucleus</keyword>
<dbReference type="InterPro" id="IPR035965">
    <property type="entry name" value="PAS-like_dom_sf"/>
</dbReference>
<dbReference type="InterPro" id="IPR013655">
    <property type="entry name" value="PAS_fold_3"/>
</dbReference>
<feature type="region of interest" description="Disordered" evidence="10">
    <location>
        <begin position="1"/>
        <end position="26"/>
    </location>
</feature>
<evidence type="ECO:0000256" key="9">
    <source>
        <dbReference type="ARBA" id="ARBA00023278"/>
    </source>
</evidence>
<evidence type="ECO:0000256" key="7">
    <source>
        <dbReference type="ARBA" id="ARBA00023163"/>
    </source>
</evidence>
<dbReference type="CDD" id="cd11433">
    <property type="entry name" value="bHLH-PAS_HIF"/>
    <property type="match status" value="1"/>
</dbReference>
<dbReference type="PANTHER" id="PTHR23043:SF17">
    <property type="entry name" value="PROTEIN SIMILAR"/>
    <property type="match status" value="1"/>
</dbReference>
<dbReference type="Pfam" id="PF23171">
    <property type="entry name" value="bHLH_HIF1A"/>
    <property type="match status" value="1"/>
</dbReference>
<keyword evidence="5" id="KW-0238">DNA-binding</keyword>
<gene>
    <name evidence="13" type="ORF">MGAL_10B094085</name>
</gene>
<comment type="caution">
    <text evidence="13">The sequence shown here is derived from an EMBL/GenBank/DDBJ whole genome shotgun (WGS) entry which is preliminary data.</text>
</comment>
<name>A0A8B6BJ92_MYTGA</name>
<feature type="domain" description="BHLH" evidence="12">
    <location>
        <begin position="12"/>
        <end position="65"/>
    </location>
</feature>
<keyword evidence="2" id="KW-0677">Repeat</keyword>
<dbReference type="Gene3D" id="3.30.450.20">
    <property type="entry name" value="PAS domain"/>
    <property type="match status" value="2"/>
</dbReference>
<dbReference type="Proteomes" id="UP000596742">
    <property type="component" value="Unassembled WGS sequence"/>
</dbReference>
<dbReference type="AlphaFoldDB" id="A0A8B6BJ92"/>
<feature type="domain" description="PAS" evidence="11">
    <location>
        <begin position="228"/>
        <end position="279"/>
    </location>
</feature>
<evidence type="ECO:0000256" key="10">
    <source>
        <dbReference type="SAM" id="MobiDB-lite"/>
    </source>
</evidence>
<dbReference type="InterPro" id="IPR001610">
    <property type="entry name" value="PAC"/>
</dbReference>
<feature type="compositionally biased region" description="Basic residues" evidence="10">
    <location>
        <begin position="1"/>
        <end position="11"/>
    </location>
</feature>
<dbReference type="CDD" id="cd00130">
    <property type="entry name" value="PAS"/>
    <property type="match status" value="2"/>
</dbReference>
<dbReference type="GO" id="GO:0005634">
    <property type="term" value="C:nucleus"/>
    <property type="evidence" value="ECO:0007669"/>
    <property type="project" value="UniProtKB-SubCell"/>
</dbReference>
<evidence type="ECO:0000256" key="4">
    <source>
        <dbReference type="ARBA" id="ARBA00023015"/>
    </source>
</evidence>
<evidence type="ECO:0000313" key="14">
    <source>
        <dbReference type="Proteomes" id="UP000596742"/>
    </source>
</evidence>
<evidence type="ECO:0000256" key="3">
    <source>
        <dbReference type="ARBA" id="ARBA00022843"/>
    </source>
</evidence>
<dbReference type="EMBL" id="UYJE01000224">
    <property type="protein sequence ID" value="VDH91370.1"/>
    <property type="molecule type" value="Genomic_DNA"/>
</dbReference>
<keyword evidence="4" id="KW-0805">Transcription regulation</keyword>
<dbReference type="SMART" id="SM00091">
    <property type="entry name" value="PAS"/>
    <property type="match status" value="2"/>
</dbReference>
<keyword evidence="6" id="KW-0010">Activator</keyword>
<reference evidence="13" key="1">
    <citation type="submission" date="2018-11" db="EMBL/GenBank/DDBJ databases">
        <authorList>
            <person name="Alioto T."/>
            <person name="Alioto T."/>
        </authorList>
    </citation>
    <scope>NUCLEOTIDE SEQUENCE</scope>
</reference>
<evidence type="ECO:0000259" key="11">
    <source>
        <dbReference type="PROSITE" id="PS50112"/>
    </source>
</evidence>
<sequence length="685" mass="77624">MSGTTKRRSSEKRKEKSRDAARNRRSQEAEIFSQLCNALPVPSNVQAQLDKSSVMRIAISHLKLAKIIEKANDEDEKTDHLWMKALEGFVIILSSDVDIIFVSESVAKYLGISQIDLIGQSLLEFLHPCDHDEIVDLLSHKTTNKKKSLFLRMKCTLTTKGRSVNLKSASYKVIRLSGEFKEFEMEETSDENKENNSQQYYIAVGEPIPHPSDIEIPLDGNTFLSKHNMDMTFTYCDERIEKLIGYDSENLEKESIYNYHHALDSENLEKCYKQLFSKGQVMTERYRFLARNGGYVWVITQATIIYNNRTHRPESVVCVHYVLSGVEEKNLILAGFQKEIKEDSMLKFFKPSTEDVFQPKSEINQEEMDMYMAPGMTNSMMADTAIDLTHLAPNAGDACIPLALPFAASPEPTTDENVKKAEDLFPSFKKEPDSFIACRGQDKPKSTGTTPVMSPGQPSPPTPEDYLTPFDPNDMDFMNTFFTDALPSNNNDTLEELSMRAPYISMNAENDFQLYPPTSEELLGLNKDFNPMFYERTESVFIPKEKIFPDPPKETSPSLRDLLEAQNALSSIERPQDKQILSMKRPLDKSSLEKGPPAKMLKRETGPHTSPKVKSSFDSVLLNLLLTGEDKQYGYTTKDLKAPKVPKVTIAQPRAAPNISQPQRTILPGKDLWYTLKMMTPDVSM</sequence>
<dbReference type="PROSITE" id="PS50112">
    <property type="entry name" value="PAS"/>
    <property type="match status" value="2"/>
</dbReference>
<dbReference type="InterPro" id="IPR036638">
    <property type="entry name" value="HLH_DNA-bd_sf"/>
</dbReference>
<protein>
    <submittedName>
        <fullName evidence="13">Hypoxia-inducible factor 2 alpha</fullName>
    </submittedName>
</protein>
<evidence type="ECO:0000259" key="12">
    <source>
        <dbReference type="PROSITE" id="PS50888"/>
    </source>
</evidence>
<dbReference type="GO" id="GO:0000977">
    <property type="term" value="F:RNA polymerase II transcription regulatory region sequence-specific DNA binding"/>
    <property type="evidence" value="ECO:0007669"/>
    <property type="project" value="TreeGrafter"/>
</dbReference>
<dbReference type="InterPro" id="IPR013767">
    <property type="entry name" value="PAS_fold"/>
</dbReference>